<evidence type="ECO:0000313" key="2">
    <source>
        <dbReference type="Proteomes" id="UP001597045"/>
    </source>
</evidence>
<reference evidence="2" key="1">
    <citation type="journal article" date="2019" name="Int. J. Syst. Evol. Microbiol.">
        <title>The Global Catalogue of Microorganisms (GCM) 10K type strain sequencing project: providing services to taxonomists for standard genome sequencing and annotation.</title>
        <authorList>
            <consortium name="The Broad Institute Genomics Platform"/>
            <consortium name="The Broad Institute Genome Sequencing Center for Infectious Disease"/>
            <person name="Wu L."/>
            <person name="Ma J."/>
        </authorList>
    </citation>
    <scope>NUCLEOTIDE SEQUENCE [LARGE SCALE GENOMIC DNA]</scope>
    <source>
        <strain evidence="2">JCM 31486</strain>
    </source>
</reference>
<evidence type="ECO:0008006" key="3">
    <source>
        <dbReference type="Google" id="ProtNLM"/>
    </source>
</evidence>
<protein>
    <recommendedName>
        <fullName evidence="3">IrrE N-terminal-like domain-containing protein</fullName>
    </recommendedName>
</protein>
<gene>
    <name evidence="1" type="ORF">ACFQ1S_22170</name>
</gene>
<comment type="caution">
    <text evidence="1">The sequence shown here is derived from an EMBL/GenBank/DDBJ whole genome shotgun (WGS) entry which is preliminary data.</text>
</comment>
<dbReference type="Proteomes" id="UP001597045">
    <property type="component" value="Unassembled WGS sequence"/>
</dbReference>
<keyword evidence="2" id="KW-1185">Reference proteome</keyword>
<evidence type="ECO:0000313" key="1">
    <source>
        <dbReference type="EMBL" id="MFD1048050.1"/>
    </source>
</evidence>
<proteinExistence type="predicted"/>
<name>A0ABW3MEF9_9PSEU</name>
<sequence length="146" mass="16418">DVRALCASVAERRGKPIQLVGLATGSEVLGMWVATDVADLIFYEQITTRPHQDHIILHELSHLLCDHYPVISMDISALTPNLDPEMVRRVLARTTYQEAEEQEAELLASLIQNRAHQLSLAHQDGETVLDERLDSAFVNPWTPRRG</sequence>
<organism evidence="1 2">
    <name type="scientific">Kibdelosporangium lantanae</name>
    <dbReference type="NCBI Taxonomy" id="1497396"/>
    <lineage>
        <taxon>Bacteria</taxon>
        <taxon>Bacillati</taxon>
        <taxon>Actinomycetota</taxon>
        <taxon>Actinomycetes</taxon>
        <taxon>Pseudonocardiales</taxon>
        <taxon>Pseudonocardiaceae</taxon>
        <taxon>Kibdelosporangium</taxon>
    </lineage>
</organism>
<feature type="non-terminal residue" evidence="1">
    <location>
        <position position="1"/>
    </location>
</feature>
<dbReference type="EMBL" id="JBHTIS010001374">
    <property type="protein sequence ID" value="MFD1048050.1"/>
    <property type="molecule type" value="Genomic_DNA"/>
</dbReference>
<accession>A0ABW3MEF9</accession>